<feature type="signal peptide" evidence="10">
    <location>
        <begin position="1"/>
        <end position="20"/>
    </location>
</feature>
<reference evidence="11 12" key="1">
    <citation type="journal article" date="2023" name="Plant Biotechnol. J.">
        <title>Chromosome-level wild Hevea brasiliensis genome provides new tools for genomic-assisted breeding and valuable loci to elevate rubber yield.</title>
        <authorList>
            <person name="Cheng H."/>
            <person name="Song X."/>
            <person name="Hu Y."/>
            <person name="Wu T."/>
            <person name="Yang Q."/>
            <person name="An Z."/>
            <person name="Feng S."/>
            <person name="Deng Z."/>
            <person name="Wu W."/>
            <person name="Zeng X."/>
            <person name="Tu M."/>
            <person name="Wang X."/>
            <person name="Huang H."/>
        </authorList>
    </citation>
    <scope>NUCLEOTIDE SEQUENCE [LARGE SCALE GENOMIC DNA]</scope>
    <source>
        <strain evidence="11">MT/VB/25A 57/8</strain>
    </source>
</reference>
<protein>
    <recommendedName>
        <fullName evidence="3">glucan endo-1,3-beta-D-glucosidase</fullName>
        <ecNumber evidence="3">3.2.1.39</ecNumber>
    </recommendedName>
    <alternativeName>
        <fullName evidence="6">(1-&gt;3)-beta-glucan endohydrolase</fullName>
    </alternativeName>
    <alternativeName>
        <fullName evidence="7">Beta-1,3-endoglucanase</fullName>
    </alternativeName>
</protein>
<dbReference type="PROSITE" id="PS00587">
    <property type="entry name" value="GLYCOSYL_HYDROL_F17"/>
    <property type="match status" value="1"/>
</dbReference>
<dbReference type="EMBL" id="JARPOI010000026">
    <property type="protein sequence ID" value="KAJ9131266.1"/>
    <property type="molecule type" value="Genomic_DNA"/>
</dbReference>
<dbReference type="InterPro" id="IPR017853">
    <property type="entry name" value="GH"/>
</dbReference>
<sequence>MAPILLLLALLISSLGITEAQSTGVCYGKNGNNLPSEQEVVSLCETNGIGRMRIYNPDQQTLHAIRGSSTELILAYASDVKFRHIAVGNEVHPGDANAKYVLPAMQNVHNAIVAANLQDQIKVSTAIDTTLLGISYPPSNDSFTPLLANIYPYFSYTNDPQSISLEYALFTEAGIVVTDGQYGYQNLFDALLDSLYSALEKAGSPNLQIVVSESGWPSEGGDVATVNNAGTYYRNLINHVKQGTPKKSGQAVETFLFSMFDENLKEAGIEQHFGLFLPNKQPKYQITFG</sequence>
<comment type="similarity">
    <text evidence="2 8">Belongs to the glycosyl hydrolase 17 family.</text>
</comment>
<feature type="chain" id="PRO_5045201042" description="glucan endo-1,3-beta-D-glucosidase" evidence="10">
    <location>
        <begin position="21"/>
        <end position="289"/>
    </location>
</feature>
<evidence type="ECO:0000256" key="2">
    <source>
        <dbReference type="ARBA" id="ARBA00008773"/>
    </source>
</evidence>
<keyword evidence="4 9" id="KW-0378">Hydrolase</keyword>
<organism evidence="11 12">
    <name type="scientific">Hevea brasiliensis</name>
    <name type="common">Para rubber tree</name>
    <name type="synonym">Siphonia brasiliensis</name>
    <dbReference type="NCBI Taxonomy" id="3981"/>
    <lineage>
        <taxon>Eukaryota</taxon>
        <taxon>Viridiplantae</taxon>
        <taxon>Streptophyta</taxon>
        <taxon>Embryophyta</taxon>
        <taxon>Tracheophyta</taxon>
        <taxon>Spermatophyta</taxon>
        <taxon>Magnoliopsida</taxon>
        <taxon>eudicotyledons</taxon>
        <taxon>Gunneridae</taxon>
        <taxon>Pentapetalae</taxon>
        <taxon>rosids</taxon>
        <taxon>fabids</taxon>
        <taxon>Malpighiales</taxon>
        <taxon>Euphorbiaceae</taxon>
        <taxon>Crotonoideae</taxon>
        <taxon>Micrandreae</taxon>
        <taxon>Hevea</taxon>
    </lineage>
</organism>
<evidence type="ECO:0000313" key="11">
    <source>
        <dbReference type="EMBL" id="KAJ9131266.1"/>
    </source>
</evidence>
<dbReference type="Gene3D" id="3.20.20.80">
    <property type="entry name" value="Glycosidases"/>
    <property type="match status" value="2"/>
</dbReference>
<dbReference type="PANTHER" id="PTHR32227">
    <property type="entry name" value="GLUCAN ENDO-1,3-BETA-GLUCOSIDASE BG1-RELATED-RELATED"/>
    <property type="match status" value="1"/>
</dbReference>
<dbReference type="Proteomes" id="UP001174677">
    <property type="component" value="Unassembled WGS sequence"/>
</dbReference>
<keyword evidence="5 9" id="KW-0326">Glycosidase</keyword>
<dbReference type="SUPFAM" id="SSF51445">
    <property type="entry name" value="(Trans)glycosidases"/>
    <property type="match status" value="1"/>
</dbReference>
<evidence type="ECO:0000256" key="4">
    <source>
        <dbReference type="ARBA" id="ARBA00022801"/>
    </source>
</evidence>
<gene>
    <name evidence="11" type="ORF">P3X46_035231</name>
</gene>
<accession>A0ABQ9KBV1</accession>
<evidence type="ECO:0000256" key="7">
    <source>
        <dbReference type="ARBA" id="ARBA00033417"/>
    </source>
</evidence>
<dbReference type="InterPro" id="IPR044965">
    <property type="entry name" value="Glyco_hydro_17_plant"/>
</dbReference>
<evidence type="ECO:0000256" key="6">
    <source>
        <dbReference type="ARBA" id="ARBA00033335"/>
    </source>
</evidence>
<evidence type="ECO:0000256" key="9">
    <source>
        <dbReference type="RuleBase" id="RU004336"/>
    </source>
</evidence>
<keyword evidence="10" id="KW-0732">Signal</keyword>
<evidence type="ECO:0000313" key="12">
    <source>
        <dbReference type="Proteomes" id="UP001174677"/>
    </source>
</evidence>
<evidence type="ECO:0000256" key="3">
    <source>
        <dbReference type="ARBA" id="ARBA00012780"/>
    </source>
</evidence>
<keyword evidence="12" id="KW-1185">Reference proteome</keyword>
<name>A0ABQ9KBV1_HEVBR</name>
<comment type="caution">
    <text evidence="11">The sequence shown here is derived from an EMBL/GenBank/DDBJ whole genome shotgun (WGS) entry which is preliminary data.</text>
</comment>
<dbReference type="InterPro" id="IPR000490">
    <property type="entry name" value="Glyco_hydro_17"/>
</dbReference>
<evidence type="ECO:0000256" key="1">
    <source>
        <dbReference type="ARBA" id="ARBA00000382"/>
    </source>
</evidence>
<comment type="catalytic activity">
    <reaction evidence="1">
        <text>Hydrolysis of (1-&gt;3)-beta-D-glucosidic linkages in (1-&gt;3)-beta-D-glucans.</text>
        <dbReference type="EC" id="3.2.1.39"/>
    </reaction>
</comment>
<evidence type="ECO:0000256" key="8">
    <source>
        <dbReference type="RuleBase" id="RU004335"/>
    </source>
</evidence>
<dbReference type="EC" id="3.2.1.39" evidence="3"/>
<evidence type="ECO:0000256" key="10">
    <source>
        <dbReference type="SAM" id="SignalP"/>
    </source>
</evidence>
<evidence type="ECO:0000256" key="5">
    <source>
        <dbReference type="ARBA" id="ARBA00023295"/>
    </source>
</evidence>
<dbReference type="Pfam" id="PF00332">
    <property type="entry name" value="Glyco_hydro_17"/>
    <property type="match status" value="2"/>
</dbReference>
<proteinExistence type="inferred from homology"/>